<evidence type="ECO:0000256" key="8">
    <source>
        <dbReference type="ARBA" id="ARBA00022840"/>
    </source>
</evidence>
<dbReference type="PANTHER" id="PTHR42724:SF1">
    <property type="entry name" value="TETRAACYLDISACCHARIDE 4'-KINASE, MITOCHONDRIAL-RELATED"/>
    <property type="match status" value="1"/>
</dbReference>
<name>A0AAE0A4C3_9ROSI</name>
<dbReference type="Proteomes" id="UP001281410">
    <property type="component" value="Unassembled WGS sequence"/>
</dbReference>
<comment type="caution">
    <text evidence="10">The sequence shown here is derived from an EMBL/GenBank/DDBJ whole genome shotgun (WGS) entry which is preliminary data.</text>
</comment>
<organism evidence="10 11">
    <name type="scientific">Dipteronia sinensis</name>
    <dbReference type="NCBI Taxonomy" id="43782"/>
    <lineage>
        <taxon>Eukaryota</taxon>
        <taxon>Viridiplantae</taxon>
        <taxon>Streptophyta</taxon>
        <taxon>Embryophyta</taxon>
        <taxon>Tracheophyta</taxon>
        <taxon>Spermatophyta</taxon>
        <taxon>Magnoliopsida</taxon>
        <taxon>eudicotyledons</taxon>
        <taxon>Gunneridae</taxon>
        <taxon>Pentapetalae</taxon>
        <taxon>rosids</taxon>
        <taxon>malvids</taxon>
        <taxon>Sapindales</taxon>
        <taxon>Sapindaceae</taxon>
        <taxon>Hippocastanoideae</taxon>
        <taxon>Acereae</taxon>
        <taxon>Dipteronia</taxon>
    </lineage>
</organism>
<dbReference type="EC" id="2.7.1.130" evidence="2"/>
<evidence type="ECO:0000256" key="6">
    <source>
        <dbReference type="ARBA" id="ARBA00022741"/>
    </source>
</evidence>
<dbReference type="EMBL" id="JANJYJ010000007">
    <property type="protein sequence ID" value="KAK3199716.1"/>
    <property type="molecule type" value="Genomic_DNA"/>
</dbReference>
<dbReference type="GO" id="GO:0016020">
    <property type="term" value="C:membrane"/>
    <property type="evidence" value="ECO:0007669"/>
    <property type="project" value="GOC"/>
</dbReference>
<keyword evidence="9" id="KW-0443">Lipid metabolism</keyword>
<dbReference type="PANTHER" id="PTHR42724">
    <property type="entry name" value="TETRAACYLDISACCHARIDE 4'-KINASE"/>
    <property type="match status" value="1"/>
</dbReference>
<reference evidence="10" key="1">
    <citation type="journal article" date="2023" name="Plant J.">
        <title>Genome sequences and population genomics provide insights into the demographic history, inbreeding, and mutation load of two 'living fossil' tree species of Dipteronia.</title>
        <authorList>
            <person name="Feng Y."/>
            <person name="Comes H.P."/>
            <person name="Chen J."/>
            <person name="Zhu S."/>
            <person name="Lu R."/>
            <person name="Zhang X."/>
            <person name="Li P."/>
            <person name="Qiu J."/>
            <person name="Olsen K.M."/>
            <person name="Qiu Y."/>
        </authorList>
    </citation>
    <scope>NUCLEOTIDE SEQUENCE</scope>
    <source>
        <strain evidence="10">NBL</strain>
    </source>
</reference>
<evidence type="ECO:0000256" key="3">
    <source>
        <dbReference type="ARBA" id="ARBA00022516"/>
    </source>
</evidence>
<evidence type="ECO:0000256" key="7">
    <source>
        <dbReference type="ARBA" id="ARBA00022777"/>
    </source>
</evidence>
<dbReference type="AlphaFoldDB" id="A0AAE0A4C3"/>
<keyword evidence="6" id="KW-0547">Nucleotide-binding</keyword>
<dbReference type="GO" id="GO:0005524">
    <property type="term" value="F:ATP binding"/>
    <property type="evidence" value="ECO:0007669"/>
    <property type="project" value="UniProtKB-KW"/>
</dbReference>
<evidence type="ECO:0000256" key="2">
    <source>
        <dbReference type="ARBA" id="ARBA00012071"/>
    </source>
</evidence>
<dbReference type="Pfam" id="PF02606">
    <property type="entry name" value="LpxK"/>
    <property type="match status" value="1"/>
</dbReference>
<dbReference type="InterPro" id="IPR003758">
    <property type="entry name" value="LpxK"/>
</dbReference>
<evidence type="ECO:0000313" key="10">
    <source>
        <dbReference type="EMBL" id="KAK3199716.1"/>
    </source>
</evidence>
<evidence type="ECO:0000313" key="11">
    <source>
        <dbReference type="Proteomes" id="UP001281410"/>
    </source>
</evidence>
<keyword evidence="8" id="KW-0067">ATP-binding</keyword>
<keyword evidence="7" id="KW-0418">Kinase</keyword>
<sequence length="156" mass="17375">MECRQHWSLWRDLEIVMVNGLMPWGNRRLLPLGPLREPLTALKKADAAVIHNADLVSDQNLKNIELEMQEIKNSLPIFFTRMAPSYLFEVGNVNSKIPLTAVSNAVVLCVSAIGSANAFVQGLGKLGACYVDRLDYSDHHVFQAGISRQSERGLEN</sequence>
<keyword evidence="11" id="KW-1185">Reference proteome</keyword>
<accession>A0AAE0A4C3</accession>
<comment type="pathway">
    <text evidence="1">Glycolipid biosynthesis; lipid IV(A) biosynthesis; lipid IV(A) from (3R)-3-hydroxytetradecanoyl-[acyl-carrier-protein] and UDP-N-acetyl-alpha-D-glucosamine: step 6/6.</text>
</comment>
<dbReference type="GO" id="GO:0009029">
    <property type="term" value="F:lipid-A 4'-kinase activity"/>
    <property type="evidence" value="ECO:0007669"/>
    <property type="project" value="UniProtKB-EC"/>
</dbReference>
<gene>
    <name evidence="10" type="ORF">Dsin_023131</name>
</gene>
<keyword evidence="4" id="KW-0441">Lipid A biosynthesis</keyword>
<evidence type="ECO:0000256" key="9">
    <source>
        <dbReference type="ARBA" id="ARBA00023098"/>
    </source>
</evidence>
<evidence type="ECO:0000256" key="4">
    <source>
        <dbReference type="ARBA" id="ARBA00022556"/>
    </source>
</evidence>
<evidence type="ECO:0000256" key="1">
    <source>
        <dbReference type="ARBA" id="ARBA00004870"/>
    </source>
</evidence>
<protein>
    <recommendedName>
        <fullName evidence="2">tetraacyldisaccharide 4'-kinase</fullName>
        <ecNumber evidence="2">2.7.1.130</ecNumber>
    </recommendedName>
</protein>
<keyword evidence="3" id="KW-0444">Lipid biosynthesis</keyword>
<proteinExistence type="predicted"/>
<keyword evidence="5" id="KW-0808">Transferase</keyword>
<dbReference type="GO" id="GO:0009245">
    <property type="term" value="P:lipid A biosynthetic process"/>
    <property type="evidence" value="ECO:0007669"/>
    <property type="project" value="UniProtKB-KW"/>
</dbReference>
<evidence type="ECO:0000256" key="5">
    <source>
        <dbReference type="ARBA" id="ARBA00022679"/>
    </source>
</evidence>